<feature type="transmembrane region" description="Helical" evidence="1">
    <location>
        <begin position="216"/>
        <end position="244"/>
    </location>
</feature>
<sequence length="295" mass="32030">MTPAKHGGFFPAKDFLYPQASLPPASDPPLPRDTTIPDPEAALRRFVRDRFGPRGTLRLHRAAFGLDLLRAPVNVLLAPVFLIVRLLALLASRLRARRIAAWLGARRVFLETDMAREVARSVTAFLETDGPQVPTAIRHRAVEDYVGVRGAVAEITTTLLVLLAGALLFHTATPGILSLVAPVSELRAHALAVENFPLGRGLGRVYYSVFPTALPLWQGVVTGVLLAMAASVVTTFAGLIADPVQVATGVHRRRLRRLIDRIAAEREAGLAREHVAARAADLSDLAVNLWRLLRG</sequence>
<keyword evidence="1" id="KW-0472">Membrane</keyword>
<keyword evidence="1" id="KW-0812">Transmembrane</keyword>
<keyword evidence="1" id="KW-1133">Transmembrane helix</keyword>
<evidence type="ECO:0000256" key="1">
    <source>
        <dbReference type="SAM" id="Phobius"/>
    </source>
</evidence>
<organism evidence="2 3">
    <name type="scientific">Celeribacter indicus</name>
    <dbReference type="NCBI Taxonomy" id="1208324"/>
    <lineage>
        <taxon>Bacteria</taxon>
        <taxon>Pseudomonadati</taxon>
        <taxon>Pseudomonadota</taxon>
        <taxon>Alphaproteobacteria</taxon>
        <taxon>Rhodobacterales</taxon>
        <taxon>Roseobacteraceae</taxon>
        <taxon>Celeribacter</taxon>
    </lineage>
</organism>
<dbReference type="Proteomes" id="UP000031521">
    <property type="component" value="Chromosome"/>
</dbReference>
<gene>
    <name evidence="2" type="ORF">P73_3324</name>
</gene>
<feature type="transmembrane region" description="Helical" evidence="1">
    <location>
        <begin position="71"/>
        <end position="91"/>
    </location>
</feature>
<dbReference type="HOGENOM" id="CLU_073016_0_0_5"/>
<dbReference type="EMBL" id="CP004393">
    <property type="protein sequence ID" value="AJE48039.1"/>
    <property type="molecule type" value="Genomic_DNA"/>
</dbReference>
<dbReference type="InterPro" id="IPR046575">
    <property type="entry name" value="DUF6635"/>
</dbReference>
<dbReference type="Pfam" id="PF20340">
    <property type="entry name" value="DUF6635"/>
    <property type="match status" value="1"/>
</dbReference>
<dbReference type="STRING" id="1208324.P73_3324"/>
<evidence type="ECO:0000313" key="3">
    <source>
        <dbReference type="Proteomes" id="UP000031521"/>
    </source>
</evidence>
<protein>
    <submittedName>
        <fullName evidence="2">Uncharacterized protein</fullName>
    </submittedName>
</protein>
<name>A0A0B5DYF2_9RHOB</name>
<evidence type="ECO:0000313" key="2">
    <source>
        <dbReference type="EMBL" id="AJE48039.1"/>
    </source>
</evidence>
<accession>A0A0B5DYF2</accession>
<dbReference type="KEGG" id="cid:P73_3324"/>
<proteinExistence type="predicted"/>
<keyword evidence="3" id="KW-1185">Reference proteome</keyword>
<feature type="transmembrane region" description="Helical" evidence="1">
    <location>
        <begin position="159"/>
        <end position="181"/>
    </location>
</feature>
<reference evidence="2 3" key="1">
    <citation type="journal article" date="2014" name="Int. J. Syst. Evol. Microbiol.">
        <title>Celeribacter indicus sp. nov., a polycyclic aromatic hydrocarbon-degrading bacterium from deep-sea sediment and reclassification of Huaishuia halophila as Celeribacter halophilus comb. nov.</title>
        <authorList>
            <person name="Lai Q."/>
            <person name="Cao J."/>
            <person name="Yuan J."/>
            <person name="Li F."/>
            <person name="Shao Z."/>
        </authorList>
    </citation>
    <scope>NUCLEOTIDE SEQUENCE [LARGE SCALE GENOMIC DNA]</scope>
    <source>
        <strain evidence="2">P73</strain>
    </source>
</reference>
<dbReference type="AlphaFoldDB" id="A0A0B5DYF2"/>